<evidence type="ECO:0000256" key="2">
    <source>
        <dbReference type="ARBA" id="ARBA00009788"/>
    </source>
</evidence>
<protein>
    <submittedName>
        <fullName evidence="8">Transcription initiation factor TFIID subunit</fullName>
    </submittedName>
</protein>
<gene>
    <name evidence="8" type="primary">taf11</name>
    <name evidence="8" type="ORF">LAWI1_G003024</name>
</gene>
<keyword evidence="8" id="KW-0396">Initiation factor</keyword>
<accession>A0A559MHU8</accession>
<dbReference type="GO" id="GO:0046982">
    <property type="term" value="F:protein heterodimerization activity"/>
    <property type="evidence" value="ECO:0007669"/>
    <property type="project" value="InterPro"/>
</dbReference>
<name>A0A559MHU8_9HELO</name>
<evidence type="ECO:0000256" key="5">
    <source>
        <dbReference type="ARBA" id="ARBA00023242"/>
    </source>
</evidence>
<sequence>MASPPYNHNYTSAISPPYPSNAQLPQPPKRRQSDMPSSAPTQKRRKASMLSTTSAASTHPLRQTSFPPENASHTTPAFSRSPSADTMSLVSGSGAKKKRARKPKKGANDNSSVVGAEGKRKRRASTAEEEEDDGGGNMDVQMAAGTMEERKKEMEHRALLTSNLDAQQFSRFEAWRSSKLPDAVVRRIINQTLSQSAPMNVILAVKSAAKVFAGEMIEGARKVQTQWIESLGEDQTTGLPTPPAEDGQPREKETRRGPLLPDHLREALRRHKLTRDGGLVGQLGLWQHQQSSGVERFGSKVGGKRLFK</sequence>
<dbReference type="PANTHER" id="PTHR13218">
    <property type="entry name" value="TRANSCRIPTION INITIATION FACTOR TFIID SUBUNIT 11-RELATED"/>
    <property type="match status" value="1"/>
</dbReference>
<dbReference type="InterPro" id="IPR009072">
    <property type="entry name" value="Histone-fold"/>
</dbReference>
<feature type="domain" description="TAFII28-like protein" evidence="7">
    <location>
        <begin position="159"/>
        <end position="270"/>
    </location>
</feature>
<evidence type="ECO:0000313" key="9">
    <source>
        <dbReference type="Proteomes" id="UP000315522"/>
    </source>
</evidence>
<evidence type="ECO:0000259" key="7">
    <source>
        <dbReference type="Pfam" id="PF04719"/>
    </source>
</evidence>
<keyword evidence="9" id="KW-1185">Reference proteome</keyword>
<dbReference type="InterPro" id="IPR045127">
    <property type="entry name" value="TAF11-like"/>
</dbReference>
<dbReference type="AlphaFoldDB" id="A0A559MHU8"/>
<dbReference type="Proteomes" id="UP000315522">
    <property type="component" value="Unassembled WGS sequence"/>
</dbReference>
<reference evidence="8 9" key="1">
    <citation type="submission" date="2018-05" db="EMBL/GenBank/DDBJ databases">
        <title>Genome sequencing and assembly of the regulated plant pathogen Lachnellula willkommii and related sister species for the development of diagnostic species identification markers.</title>
        <authorList>
            <person name="Giroux E."/>
            <person name="Bilodeau G."/>
        </authorList>
    </citation>
    <scope>NUCLEOTIDE SEQUENCE [LARGE SCALE GENOMIC DNA]</scope>
    <source>
        <strain evidence="8 9">CBS 172.35</strain>
    </source>
</reference>
<dbReference type="PANTHER" id="PTHR13218:SF8">
    <property type="entry name" value="TRANSCRIPTION INITIATION FACTOR TFIID SUBUNIT 11"/>
    <property type="match status" value="1"/>
</dbReference>
<evidence type="ECO:0000256" key="4">
    <source>
        <dbReference type="ARBA" id="ARBA00023163"/>
    </source>
</evidence>
<organism evidence="8 9">
    <name type="scientific">Lachnellula willkommii</name>
    <dbReference type="NCBI Taxonomy" id="215461"/>
    <lineage>
        <taxon>Eukaryota</taxon>
        <taxon>Fungi</taxon>
        <taxon>Dikarya</taxon>
        <taxon>Ascomycota</taxon>
        <taxon>Pezizomycotina</taxon>
        <taxon>Leotiomycetes</taxon>
        <taxon>Helotiales</taxon>
        <taxon>Lachnaceae</taxon>
        <taxon>Lachnellula</taxon>
    </lineage>
</organism>
<dbReference type="EMBL" id="QGML01000295">
    <property type="protein sequence ID" value="TVY92539.1"/>
    <property type="molecule type" value="Genomic_DNA"/>
</dbReference>
<keyword evidence="3" id="KW-0805">Transcription regulation</keyword>
<keyword evidence="8" id="KW-0648">Protein biosynthesis</keyword>
<feature type="compositionally biased region" description="Basic residues" evidence="6">
    <location>
        <begin position="95"/>
        <end position="105"/>
    </location>
</feature>
<dbReference type="CDD" id="cd08048">
    <property type="entry name" value="HFD_TAF11"/>
    <property type="match status" value="1"/>
</dbReference>
<feature type="region of interest" description="Disordered" evidence="6">
    <location>
        <begin position="232"/>
        <end position="263"/>
    </location>
</feature>
<feature type="region of interest" description="Disordered" evidence="6">
    <location>
        <begin position="1"/>
        <end position="140"/>
    </location>
</feature>
<dbReference type="GO" id="GO:0005669">
    <property type="term" value="C:transcription factor TFIID complex"/>
    <property type="evidence" value="ECO:0007669"/>
    <property type="project" value="InterPro"/>
</dbReference>
<dbReference type="GO" id="GO:0051123">
    <property type="term" value="P:RNA polymerase II preinitiation complex assembly"/>
    <property type="evidence" value="ECO:0007669"/>
    <property type="project" value="InterPro"/>
</dbReference>
<keyword evidence="5" id="KW-0539">Nucleus</keyword>
<feature type="compositionally biased region" description="Low complexity" evidence="6">
    <location>
        <begin position="48"/>
        <end position="58"/>
    </location>
</feature>
<dbReference type="Pfam" id="PF04719">
    <property type="entry name" value="TAFII28"/>
    <property type="match status" value="1"/>
</dbReference>
<comment type="similarity">
    <text evidence="2">Belongs to the TAF11 family.</text>
</comment>
<dbReference type="InterPro" id="IPR006809">
    <property type="entry name" value="TAFII28_dom"/>
</dbReference>
<evidence type="ECO:0000313" key="8">
    <source>
        <dbReference type="EMBL" id="TVY92539.1"/>
    </source>
</evidence>
<comment type="subcellular location">
    <subcellularLocation>
        <location evidence="1">Nucleus</location>
    </subcellularLocation>
</comment>
<evidence type="ECO:0000256" key="6">
    <source>
        <dbReference type="SAM" id="MobiDB-lite"/>
    </source>
</evidence>
<keyword evidence="4" id="KW-0804">Transcription</keyword>
<proteinExistence type="inferred from homology"/>
<dbReference type="GO" id="GO:0003743">
    <property type="term" value="F:translation initiation factor activity"/>
    <property type="evidence" value="ECO:0007669"/>
    <property type="project" value="UniProtKB-KW"/>
</dbReference>
<feature type="compositionally biased region" description="Polar residues" evidence="6">
    <location>
        <begin position="60"/>
        <end position="90"/>
    </location>
</feature>
<evidence type="ECO:0000256" key="1">
    <source>
        <dbReference type="ARBA" id="ARBA00004123"/>
    </source>
</evidence>
<evidence type="ECO:0000256" key="3">
    <source>
        <dbReference type="ARBA" id="ARBA00023015"/>
    </source>
</evidence>
<dbReference type="GO" id="GO:0016251">
    <property type="term" value="F:RNA polymerase II general transcription initiation factor activity"/>
    <property type="evidence" value="ECO:0007669"/>
    <property type="project" value="TreeGrafter"/>
</dbReference>
<feature type="compositionally biased region" description="Basic and acidic residues" evidence="6">
    <location>
        <begin position="247"/>
        <end position="263"/>
    </location>
</feature>
<dbReference type="SUPFAM" id="SSF47113">
    <property type="entry name" value="Histone-fold"/>
    <property type="match status" value="1"/>
</dbReference>
<feature type="compositionally biased region" description="Polar residues" evidence="6">
    <location>
        <begin position="1"/>
        <end position="24"/>
    </location>
</feature>
<dbReference type="Gene3D" id="1.10.20.10">
    <property type="entry name" value="Histone, subunit A"/>
    <property type="match status" value="1"/>
</dbReference>
<comment type="caution">
    <text evidence="8">The sequence shown here is derived from an EMBL/GenBank/DDBJ whole genome shotgun (WGS) entry which is preliminary data.</text>
</comment>